<dbReference type="PANTHER" id="PTHR34975:SF2">
    <property type="entry name" value="SPORE GERMINATION PROTEIN A2"/>
    <property type="match status" value="1"/>
</dbReference>
<dbReference type="EMBL" id="BQXY01000006">
    <property type="protein sequence ID" value="GKU26560.1"/>
    <property type="molecule type" value="Genomic_DNA"/>
</dbReference>
<dbReference type="InterPro" id="IPR004761">
    <property type="entry name" value="Spore_GerAB"/>
</dbReference>
<evidence type="ECO:0000256" key="5">
    <source>
        <dbReference type="ARBA" id="ARBA00022692"/>
    </source>
</evidence>
<feature type="transmembrane region" description="Helical" evidence="8">
    <location>
        <begin position="82"/>
        <end position="101"/>
    </location>
</feature>
<feature type="transmembrane region" description="Helical" evidence="8">
    <location>
        <begin position="311"/>
        <end position="331"/>
    </location>
</feature>
<proteinExistence type="inferred from homology"/>
<keyword evidence="4" id="KW-0309">Germination</keyword>
<comment type="caution">
    <text evidence="9">The sequence shown here is derived from an EMBL/GenBank/DDBJ whole genome shotgun (WGS) entry which is preliminary data.</text>
</comment>
<dbReference type="GO" id="GO:0016020">
    <property type="term" value="C:membrane"/>
    <property type="evidence" value="ECO:0007669"/>
    <property type="project" value="UniProtKB-SubCell"/>
</dbReference>
<accession>A0A9W5Y4S2</accession>
<evidence type="ECO:0000256" key="3">
    <source>
        <dbReference type="ARBA" id="ARBA00022448"/>
    </source>
</evidence>
<feature type="transmembrane region" description="Helical" evidence="8">
    <location>
        <begin position="121"/>
        <end position="139"/>
    </location>
</feature>
<dbReference type="Pfam" id="PF03845">
    <property type="entry name" value="Spore_permease"/>
    <property type="match status" value="1"/>
</dbReference>
<sequence length="375" mass="42293">MIFINKGDISLNKISNFQLFSLVAFYQIGTTVIFGFSSEAGRSAWISVLICTFIGLLINYIYLKLYSLNPGLSLVEWYPKQFGKWIGTPISWMYTIQFLYVGGRIIGDLRSLIPNTLLPNTPHIITSLVLIFVASYAVFSGIEVIGRLGELFIPFTSIISILIVILIFSSDIINLQYIKPYLGKGWKDIWKAVFPLGITQTFGQSIELAMIYPFVNNKNKLTRTVLIATLLSGIFISALDFFAVAVLGETIFSRSIFPMFRLVRLIKIGDFIQNLDALNVLLFLTTAFFKICIHLYSGVRGIQQLTYTKSHRIFVIPAAAIILYLGMSMASNSTEHIEAGLKIMPYNLWLLLFYILPIILLIVSLIRKNLSDDKC</sequence>
<keyword evidence="7 8" id="KW-0472">Membrane</keyword>
<comment type="subcellular location">
    <subcellularLocation>
        <location evidence="1">Membrane</location>
        <topology evidence="1">Multi-pass membrane protein</topology>
    </subcellularLocation>
</comment>
<evidence type="ECO:0000256" key="1">
    <source>
        <dbReference type="ARBA" id="ARBA00004141"/>
    </source>
</evidence>
<evidence type="ECO:0000256" key="8">
    <source>
        <dbReference type="SAM" id="Phobius"/>
    </source>
</evidence>
<protein>
    <submittedName>
        <fullName evidence="9">Germination protein GerKB</fullName>
    </submittedName>
</protein>
<evidence type="ECO:0000256" key="6">
    <source>
        <dbReference type="ARBA" id="ARBA00022989"/>
    </source>
</evidence>
<comment type="similarity">
    <text evidence="2">Belongs to the amino acid-polyamine-organocation (APC) superfamily. Spore germination protein (SGP) (TC 2.A.3.9) family.</text>
</comment>
<dbReference type="AlphaFoldDB" id="A0A9W5Y4S2"/>
<dbReference type="GO" id="GO:0009847">
    <property type="term" value="P:spore germination"/>
    <property type="evidence" value="ECO:0007669"/>
    <property type="project" value="InterPro"/>
</dbReference>
<name>A0A9W5Y4S2_9CLOT</name>
<dbReference type="NCBIfam" id="TIGR00912">
    <property type="entry name" value="2A0309"/>
    <property type="match status" value="1"/>
</dbReference>
<feature type="transmembrane region" description="Helical" evidence="8">
    <location>
        <begin position="44"/>
        <end position="62"/>
    </location>
</feature>
<evidence type="ECO:0000313" key="9">
    <source>
        <dbReference type="EMBL" id="GKU26560.1"/>
    </source>
</evidence>
<keyword evidence="3" id="KW-0813">Transport</keyword>
<feature type="transmembrane region" description="Helical" evidence="8">
    <location>
        <begin position="343"/>
        <end position="366"/>
    </location>
</feature>
<dbReference type="PANTHER" id="PTHR34975">
    <property type="entry name" value="SPORE GERMINATION PROTEIN A2"/>
    <property type="match status" value="1"/>
</dbReference>
<gene>
    <name evidence="9" type="ORF">CFOLD11_33870</name>
</gene>
<keyword evidence="6 8" id="KW-1133">Transmembrane helix</keyword>
<evidence type="ECO:0000256" key="7">
    <source>
        <dbReference type="ARBA" id="ARBA00023136"/>
    </source>
</evidence>
<reference evidence="9" key="1">
    <citation type="journal article" date="2023" name="Int. J. Syst. Evol. Microbiol.">
        <title>&lt;i&gt;Clostridium folliculivorans&lt;/i&gt; sp. nov., isolated from soil samples of an organic paddy in Japan.</title>
        <authorList>
            <person name="Tazawa J."/>
            <person name="Kobayashi H."/>
            <person name="Tanizawa Y."/>
            <person name="Uchino A."/>
            <person name="Tanaka F."/>
            <person name="Urashima Y."/>
            <person name="Miura S."/>
            <person name="Sakamoto M."/>
            <person name="Ohkuma M."/>
            <person name="Tohno M."/>
        </authorList>
    </citation>
    <scope>NUCLEOTIDE SEQUENCE</scope>
    <source>
        <strain evidence="9">D1-1</strain>
    </source>
</reference>
<organism evidence="9 10">
    <name type="scientific">Clostridium folliculivorans</name>
    <dbReference type="NCBI Taxonomy" id="2886038"/>
    <lineage>
        <taxon>Bacteria</taxon>
        <taxon>Bacillati</taxon>
        <taxon>Bacillota</taxon>
        <taxon>Clostridia</taxon>
        <taxon>Eubacteriales</taxon>
        <taxon>Clostridiaceae</taxon>
        <taxon>Clostridium</taxon>
    </lineage>
</organism>
<dbReference type="Proteomes" id="UP001057868">
    <property type="component" value="Unassembled WGS sequence"/>
</dbReference>
<feature type="transmembrane region" description="Helical" evidence="8">
    <location>
        <begin position="277"/>
        <end position="299"/>
    </location>
</feature>
<feature type="transmembrane region" description="Helical" evidence="8">
    <location>
        <begin position="224"/>
        <end position="257"/>
    </location>
</feature>
<keyword evidence="10" id="KW-1185">Reference proteome</keyword>
<keyword evidence="5 8" id="KW-0812">Transmembrane</keyword>
<evidence type="ECO:0000313" key="10">
    <source>
        <dbReference type="Proteomes" id="UP001057868"/>
    </source>
</evidence>
<evidence type="ECO:0000256" key="4">
    <source>
        <dbReference type="ARBA" id="ARBA00022544"/>
    </source>
</evidence>
<evidence type="ECO:0000256" key="2">
    <source>
        <dbReference type="ARBA" id="ARBA00007998"/>
    </source>
</evidence>
<feature type="transmembrane region" description="Helical" evidence="8">
    <location>
        <begin position="151"/>
        <end position="169"/>
    </location>
</feature>
<feature type="transmembrane region" description="Helical" evidence="8">
    <location>
        <begin position="20"/>
        <end position="38"/>
    </location>
</feature>